<feature type="compositionally biased region" description="Polar residues" evidence="1">
    <location>
        <begin position="80"/>
        <end position="91"/>
    </location>
</feature>
<feature type="compositionally biased region" description="Polar residues" evidence="1">
    <location>
        <begin position="112"/>
        <end position="123"/>
    </location>
</feature>
<organism evidence="2 3">
    <name type="scientific">Panaeolus cyanescens</name>
    <dbReference type="NCBI Taxonomy" id="181874"/>
    <lineage>
        <taxon>Eukaryota</taxon>
        <taxon>Fungi</taxon>
        <taxon>Dikarya</taxon>
        <taxon>Basidiomycota</taxon>
        <taxon>Agaricomycotina</taxon>
        <taxon>Agaricomycetes</taxon>
        <taxon>Agaricomycetidae</taxon>
        <taxon>Agaricales</taxon>
        <taxon>Agaricineae</taxon>
        <taxon>Galeropsidaceae</taxon>
        <taxon>Panaeolus</taxon>
    </lineage>
</organism>
<dbReference type="EMBL" id="NHTK01005719">
    <property type="protein sequence ID" value="PPQ74869.1"/>
    <property type="molecule type" value="Genomic_DNA"/>
</dbReference>
<evidence type="ECO:0000313" key="3">
    <source>
        <dbReference type="Proteomes" id="UP000284842"/>
    </source>
</evidence>
<keyword evidence="3" id="KW-1185">Reference proteome</keyword>
<dbReference type="Proteomes" id="UP000284842">
    <property type="component" value="Unassembled WGS sequence"/>
</dbReference>
<feature type="compositionally biased region" description="Low complexity" evidence="1">
    <location>
        <begin position="98"/>
        <end position="111"/>
    </location>
</feature>
<feature type="compositionally biased region" description="Basic and acidic residues" evidence="1">
    <location>
        <begin position="159"/>
        <end position="182"/>
    </location>
</feature>
<feature type="region of interest" description="Disordered" evidence="1">
    <location>
        <begin position="420"/>
        <end position="487"/>
    </location>
</feature>
<evidence type="ECO:0000256" key="1">
    <source>
        <dbReference type="SAM" id="MobiDB-lite"/>
    </source>
</evidence>
<feature type="compositionally biased region" description="Low complexity" evidence="1">
    <location>
        <begin position="124"/>
        <end position="136"/>
    </location>
</feature>
<protein>
    <submittedName>
        <fullName evidence="2">Uncharacterized protein</fullName>
    </submittedName>
</protein>
<feature type="compositionally biased region" description="Low complexity" evidence="1">
    <location>
        <begin position="469"/>
        <end position="487"/>
    </location>
</feature>
<accession>A0A409W8P7</accession>
<evidence type="ECO:0000313" key="2">
    <source>
        <dbReference type="EMBL" id="PPQ74869.1"/>
    </source>
</evidence>
<feature type="non-terminal residue" evidence="2">
    <location>
        <position position="1"/>
    </location>
</feature>
<feature type="compositionally biased region" description="Polar residues" evidence="1">
    <location>
        <begin position="436"/>
        <end position="465"/>
    </location>
</feature>
<name>A0A409W8P7_9AGAR</name>
<feature type="compositionally biased region" description="Polar residues" evidence="1">
    <location>
        <begin position="50"/>
        <end position="73"/>
    </location>
</feature>
<proteinExistence type="predicted"/>
<dbReference type="AlphaFoldDB" id="A0A409W8P7"/>
<gene>
    <name evidence="2" type="ORF">CVT24_002889</name>
</gene>
<dbReference type="InParanoid" id="A0A409W8P7"/>
<feature type="region of interest" description="Disordered" evidence="1">
    <location>
        <begin position="35"/>
        <end position="219"/>
    </location>
</feature>
<feature type="compositionally biased region" description="Low complexity" evidence="1">
    <location>
        <begin position="35"/>
        <end position="47"/>
    </location>
</feature>
<feature type="compositionally biased region" description="Low complexity" evidence="1">
    <location>
        <begin position="144"/>
        <end position="154"/>
    </location>
</feature>
<reference evidence="2 3" key="1">
    <citation type="journal article" date="2018" name="Evol. Lett.">
        <title>Horizontal gene cluster transfer increased hallucinogenic mushroom diversity.</title>
        <authorList>
            <person name="Reynolds H.T."/>
            <person name="Vijayakumar V."/>
            <person name="Gluck-Thaler E."/>
            <person name="Korotkin H.B."/>
            <person name="Matheny P.B."/>
            <person name="Slot J.C."/>
        </authorList>
    </citation>
    <scope>NUCLEOTIDE SEQUENCE [LARGE SCALE GENOMIC DNA]</scope>
    <source>
        <strain evidence="2 3">2629</strain>
    </source>
</reference>
<sequence>WLHGPNAQGTCPNCENPCSLKGGTLSLATPALVKGSASGTSGNASATIKARSSSAGGTRSLSLGGNPNTPTQPHQRRTQYTHVKNSSSCSTARAGEIPSSSLAQSMSPSLATSSLIPTLSRPRSGSSSSSSGSGSESEGDSDDSTATTTATTTSMGGVRGKEKERSLERMRMRVQHESESQHQHQHSHPQLYQRPHHHHDNTPKKGPHFTSEAATAEEPQRHLMTEAEADAETEAEADSESVHLTTEALELLDTSKAAGVGVETTVVGTVLRDVMERSRGYRYRYGDVNAREKEYVNAYEREYGGGEDGGGGVMWEDGKDLEYGRVERVGRTLRRLIPSALLRSTHDSPLCADYALSISIHWLCSGLMSVYPLPGPVFPLEIFKEIIDRVAESLPPLLDDERTSCQRDHKFDTQFRVADGPLYEPDADSDSEPDSLTNTSETDISHTTNLPTPSEPQATSTSTTHAAGDNRSNSSSPSTTSSESSDNLRSVMGTLSLVCPAFLHICRNHIFSSITIKFSHSTYYPPFLSPVQRLRDLAKLLDDNPMLRRHVQSIKFIFPRPTIAEPRDMNFDGGLTSLFHLPNVTFISVEPADEDEEDTHHCPYPSICIHHNRVAYAEFTKSIIYSYLHAPSTRLTTLMIIDMDFVPLEDILSARSLLRLRLDSCTFKDALMYPPGSPTPTFSLTEFTAVNPDNLPVYLLSLCPNLHGLDISFWKEPTLKLQTSYKMRAGTTVDAAAAAMGTGVEPVSDAETNSDPHTSIDLSILPFSRLTKALFAGEQLRFKTFYEEAEKRGVMAFPVLEELIIFVDDELQDLLRVYDDDVDGGRKIDQLHRMFHHMPALKKLLIAGK</sequence>
<comment type="caution">
    <text evidence="2">The sequence shown here is derived from an EMBL/GenBank/DDBJ whole genome shotgun (WGS) entry which is preliminary data.</text>
</comment>